<evidence type="ECO:0000256" key="1">
    <source>
        <dbReference type="ARBA" id="ARBA00022559"/>
    </source>
</evidence>
<dbReference type="GO" id="GO:0034599">
    <property type="term" value="P:cellular response to oxidative stress"/>
    <property type="evidence" value="ECO:0007669"/>
    <property type="project" value="InterPro"/>
</dbReference>
<dbReference type="PROSITE" id="PS50873">
    <property type="entry name" value="PEROXIDASE_4"/>
    <property type="match status" value="1"/>
</dbReference>
<protein>
    <recommendedName>
        <fullName evidence="5">Peroxidase</fullName>
        <ecNumber evidence="5">1.11.1.-</ecNumber>
    </recommendedName>
</protein>
<evidence type="ECO:0000259" key="6">
    <source>
        <dbReference type="PROSITE" id="PS50873"/>
    </source>
</evidence>
<dbReference type="RefSeq" id="XP_035318758.1">
    <property type="nucleotide sequence ID" value="XM_035465209.1"/>
</dbReference>
<evidence type="ECO:0000256" key="3">
    <source>
        <dbReference type="ARBA" id="ARBA00023002"/>
    </source>
</evidence>
<dbReference type="InterPro" id="IPR019825">
    <property type="entry name" value="Lectin_legB_Mn/Ca_BS"/>
</dbReference>
<dbReference type="InterPro" id="IPR044831">
    <property type="entry name" value="Ccp1-like"/>
</dbReference>
<dbReference type="Pfam" id="PF00141">
    <property type="entry name" value="peroxidase"/>
    <property type="match status" value="1"/>
</dbReference>
<sequence>MKISTTTGLVGLAPLAAASQLVWPSKWDELEDLYTMMSGYGKRGFADALTTCEFGTFIPGRQNSAEWIRTAFHDAVTHNVEAGTGGLDASIYFELDRPENPGSAFNNTFGFFSGFHNARATASDLTALGLVVATGACEGPKVPFRAGRVDAYQEGPPGVPEPSTNLKDTFATFTKAGFTKEDMTAMVACGHAIGGVHSADFPDVTGIKADPNNDTTVHFQEDVSRFHNGVVTEFLSGTTKNPLVVASNDTLNSDKRIFDNDRATMEKLSSTEEFNSMCADVFARMIDTVPSSVKLTDVIDPYDVKPYVDELSLDSEGELHFTGSIRFSLSAASGRDANDLSVELVYADRSGETNATIPTTHAMWQGGLGSGYFGNFVSVEFDTTINAEKGISNFWIKETTPSTNITKTHDNQNTGGYKVDDTVLYQLSESCFEVNKVSTGAAPIVVTAMVRDERASDPLTLAVTKKLPIQGVIVPKLQVETTNFEPTGKKLNGWTAFQANTTVASQNLRFDIALGGEKPAGVEFQNSNLMPEQCS</sequence>
<keyword evidence="3 5" id="KW-0560">Oxidoreductase</keyword>
<gene>
    <name evidence="7" type="ORF">GMORB2_3233</name>
</gene>
<dbReference type="GO" id="GO:0004601">
    <property type="term" value="F:peroxidase activity"/>
    <property type="evidence" value="ECO:0007669"/>
    <property type="project" value="UniProtKB-KW"/>
</dbReference>
<dbReference type="SUPFAM" id="SSF48113">
    <property type="entry name" value="Heme-dependent peroxidases"/>
    <property type="match status" value="1"/>
</dbReference>
<keyword evidence="2" id="KW-0408">Iron</keyword>
<dbReference type="InterPro" id="IPR002016">
    <property type="entry name" value="Haem_peroxidase"/>
</dbReference>
<dbReference type="GO" id="GO:0046872">
    <property type="term" value="F:metal ion binding"/>
    <property type="evidence" value="ECO:0007669"/>
    <property type="project" value="UniProtKB-UniRule"/>
</dbReference>
<keyword evidence="2" id="KW-0349">Heme</keyword>
<name>A0A9P5D156_9HYPO</name>
<keyword evidence="2" id="KW-0479">Metal-binding</keyword>
<dbReference type="EC" id="1.11.1.-" evidence="5"/>
<feature type="chain" id="PRO_5040531521" description="Peroxidase" evidence="5">
    <location>
        <begin position="19"/>
        <end position="535"/>
    </location>
</feature>
<dbReference type="AlphaFoldDB" id="A0A9P5D156"/>
<evidence type="ECO:0000256" key="4">
    <source>
        <dbReference type="RuleBase" id="RU004241"/>
    </source>
</evidence>
<comment type="similarity">
    <text evidence="4">Belongs to the peroxidase family.</text>
</comment>
<proteinExistence type="inferred from homology"/>
<dbReference type="PANTHER" id="PTHR31356:SF53">
    <property type="entry name" value="HEME PEROXIDASE"/>
    <property type="match status" value="1"/>
</dbReference>
<evidence type="ECO:0000313" key="7">
    <source>
        <dbReference type="EMBL" id="KAF4120106.1"/>
    </source>
</evidence>
<dbReference type="InterPro" id="IPR010255">
    <property type="entry name" value="Haem_peroxidase_sf"/>
</dbReference>
<dbReference type="GO" id="GO:0042744">
    <property type="term" value="P:hydrogen peroxide catabolic process"/>
    <property type="evidence" value="ECO:0007669"/>
    <property type="project" value="TreeGrafter"/>
</dbReference>
<dbReference type="GO" id="GO:0020037">
    <property type="term" value="F:heme binding"/>
    <property type="evidence" value="ECO:0007669"/>
    <property type="project" value="UniProtKB-UniRule"/>
</dbReference>
<dbReference type="EMBL" id="JAANYQ010000018">
    <property type="protein sequence ID" value="KAF4120106.1"/>
    <property type="molecule type" value="Genomic_DNA"/>
</dbReference>
<comment type="caution">
    <text evidence="7">The sequence shown here is derived from an EMBL/GenBank/DDBJ whole genome shotgun (WGS) entry which is preliminary data.</text>
</comment>
<evidence type="ECO:0000256" key="5">
    <source>
        <dbReference type="RuleBase" id="RU363051"/>
    </source>
</evidence>
<keyword evidence="8" id="KW-1185">Reference proteome</keyword>
<organism evidence="7 8">
    <name type="scientific">Geosmithia morbida</name>
    <dbReference type="NCBI Taxonomy" id="1094350"/>
    <lineage>
        <taxon>Eukaryota</taxon>
        <taxon>Fungi</taxon>
        <taxon>Dikarya</taxon>
        <taxon>Ascomycota</taxon>
        <taxon>Pezizomycotina</taxon>
        <taxon>Sordariomycetes</taxon>
        <taxon>Hypocreomycetidae</taxon>
        <taxon>Hypocreales</taxon>
        <taxon>Bionectriaceae</taxon>
        <taxon>Geosmithia</taxon>
    </lineage>
</organism>
<feature type="signal peptide" evidence="5">
    <location>
        <begin position="1"/>
        <end position="18"/>
    </location>
</feature>
<dbReference type="Gene3D" id="1.10.420.10">
    <property type="entry name" value="Peroxidase, domain 2"/>
    <property type="match status" value="1"/>
</dbReference>
<dbReference type="PROSITE" id="PS00307">
    <property type="entry name" value="LECTIN_LEGUME_BETA"/>
    <property type="match status" value="1"/>
</dbReference>
<evidence type="ECO:0000256" key="2">
    <source>
        <dbReference type="ARBA" id="ARBA00022617"/>
    </source>
</evidence>
<keyword evidence="5" id="KW-0732">Signal</keyword>
<keyword evidence="1 5" id="KW-0575">Peroxidase</keyword>
<dbReference type="Gene3D" id="1.10.520.10">
    <property type="match status" value="1"/>
</dbReference>
<dbReference type="PANTHER" id="PTHR31356">
    <property type="entry name" value="THYLAKOID LUMENAL 29 KDA PROTEIN, CHLOROPLASTIC-RELATED"/>
    <property type="match status" value="1"/>
</dbReference>
<dbReference type="GO" id="GO:0000302">
    <property type="term" value="P:response to reactive oxygen species"/>
    <property type="evidence" value="ECO:0007669"/>
    <property type="project" value="TreeGrafter"/>
</dbReference>
<accession>A0A9P5D156</accession>
<feature type="domain" description="Plant heme peroxidase family profile" evidence="6">
    <location>
        <begin position="121"/>
        <end position="333"/>
    </location>
</feature>
<reference evidence="7" key="1">
    <citation type="submission" date="2020-03" db="EMBL/GenBank/DDBJ databases">
        <title>Site-based positive gene gene selection in Geosmithia morbida across the United States reveals a broad range of putative effectors and factors for local host and environmental adapation.</title>
        <authorList>
            <person name="Onufrak A."/>
            <person name="Murdoch R.W."/>
            <person name="Gazis R."/>
            <person name="Huff M."/>
            <person name="Staton M."/>
            <person name="Klingeman W."/>
            <person name="Hadziabdic D."/>
        </authorList>
    </citation>
    <scope>NUCLEOTIDE SEQUENCE</scope>
    <source>
        <strain evidence="7">1262</strain>
    </source>
</reference>
<evidence type="ECO:0000313" key="8">
    <source>
        <dbReference type="Proteomes" id="UP000749293"/>
    </source>
</evidence>
<dbReference type="Proteomes" id="UP000749293">
    <property type="component" value="Unassembled WGS sequence"/>
</dbReference>
<dbReference type="OrthoDB" id="5985073at2759"/>
<dbReference type="GeneID" id="55969461"/>